<gene>
    <name evidence="9" type="ORF">DXN04_04780</name>
</gene>
<feature type="transmembrane region" description="Helical" evidence="7">
    <location>
        <begin position="455"/>
        <end position="474"/>
    </location>
</feature>
<feature type="transmembrane region" description="Helical" evidence="7">
    <location>
        <begin position="12"/>
        <end position="38"/>
    </location>
</feature>
<evidence type="ECO:0000313" key="9">
    <source>
        <dbReference type="EMBL" id="RFM36818.1"/>
    </source>
</evidence>
<evidence type="ECO:0000256" key="7">
    <source>
        <dbReference type="SAM" id="Phobius"/>
    </source>
</evidence>
<feature type="transmembrane region" description="Helical" evidence="7">
    <location>
        <begin position="104"/>
        <end position="125"/>
    </location>
</feature>
<dbReference type="GO" id="GO:0016020">
    <property type="term" value="C:membrane"/>
    <property type="evidence" value="ECO:0007669"/>
    <property type="project" value="UniProtKB-SubCell"/>
</dbReference>
<keyword evidence="10" id="KW-1185">Reference proteome</keyword>
<feature type="transmembrane region" description="Helical" evidence="7">
    <location>
        <begin position="50"/>
        <end position="68"/>
    </location>
</feature>
<evidence type="ECO:0000256" key="4">
    <source>
        <dbReference type="ARBA" id="ARBA00022989"/>
    </source>
</evidence>
<organism evidence="9 10">
    <name type="scientific">Chitinophaga silvisoli</name>
    <dbReference type="NCBI Taxonomy" id="2291814"/>
    <lineage>
        <taxon>Bacteria</taxon>
        <taxon>Pseudomonadati</taxon>
        <taxon>Bacteroidota</taxon>
        <taxon>Chitinophagia</taxon>
        <taxon>Chitinophagales</taxon>
        <taxon>Chitinophagaceae</taxon>
        <taxon>Chitinophaga</taxon>
    </lineage>
</organism>
<feature type="transmembrane region" description="Helical" evidence="7">
    <location>
        <begin position="137"/>
        <end position="157"/>
    </location>
</feature>
<evidence type="ECO:0000256" key="5">
    <source>
        <dbReference type="ARBA" id="ARBA00023063"/>
    </source>
</evidence>
<comment type="similarity">
    <text evidence="2">Belongs to the major facilitator superfamily. Nitrate/nitrite porter (TC 2.A.1.8) family.</text>
</comment>
<feature type="transmembrane region" description="Helical" evidence="7">
    <location>
        <begin position="425"/>
        <end position="449"/>
    </location>
</feature>
<reference evidence="9 10" key="1">
    <citation type="submission" date="2018-08" db="EMBL/GenBank/DDBJ databases">
        <title>Chitinophaga sp. K20C18050901, a novel bacterium isolated from forest soil.</title>
        <authorList>
            <person name="Wang C."/>
        </authorList>
    </citation>
    <scope>NUCLEOTIDE SEQUENCE [LARGE SCALE GENOMIC DNA]</scope>
    <source>
        <strain evidence="9 10">K20C18050901</strain>
    </source>
</reference>
<dbReference type="PROSITE" id="PS50850">
    <property type="entry name" value="MFS"/>
    <property type="match status" value="1"/>
</dbReference>
<dbReference type="Proteomes" id="UP000261174">
    <property type="component" value="Unassembled WGS sequence"/>
</dbReference>
<feature type="transmembrane region" description="Helical" evidence="7">
    <location>
        <begin position="80"/>
        <end position="98"/>
    </location>
</feature>
<feature type="domain" description="Major facilitator superfamily (MFS) profile" evidence="8">
    <location>
        <begin position="11"/>
        <end position="484"/>
    </location>
</feature>
<dbReference type="GO" id="GO:0042128">
    <property type="term" value="P:nitrate assimilation"/>
    <property type="evidence" value="ECO:0007669"/>
    <property type="project" value="UniProtKB-KW"/>
</dbReference>
<feature type="transmembrane region" description="Helical" evidence="7">
    <location>
        <begin position="217"/>
        <end position="239"/>
    </location>
</feature>
<feature type="transmembrane region" description="Helical" evidence="7">
    <location>
        <begin position="284"/>
        <end position="301"/>
    </location>
</feature>
<dbReference type="EMBL" id="QTJV01000001">
    <property type="protein sequence ID" value="RFM36818.1"/>
    <property type="molecule type" value="Genomic_DNA"/>
</dbReference>
<sequence length="498" mass="55048">MNNTSLSTAHRMLFFNTLGFLVSFAGWMLNGVLVTYLVDNGIFNWNLVDVGWLLGIPVLTGSVMRLPVGMLTDVVGGKWMFTILLIGCSIPMFLLSQANSYSTFLVLSFFFGLLGTSFSIGVGFTSVWYPKNWQGRALGLFGFGLTGSALTTLLAPSLLKKLTSNGANPEGWRHLPIIYAVVLAVVGILFFLFTINKKPEASDKTLLKLLQPLKNIRVWRFGLYYFLVFGCFVTFSQWLLPYFVNAYNVNLITAGFLASCFSLPVGVFRAVGGWLSDLYGARRIMYWVLCSSVVLSFLLIIPRMQIYSPGTGIMAIQAGTVTQVSDSLIQVDSKVYPIVTKSHKFDHVDRRVMILPAKDVWQEPMVKVGDKVTKKQLLAQGTTMIFFKANMWVFVVIIILIGACWGIGTAAVFKHIPEYFPKEIGAVGGMVGMIGGLGGFVGPILFGYLLNLTGLWTSSWMFVCLLSCGCLMWMHQVITVMMKKGAPQLADKFEKIPG</sequence>
<dbReference type="InterPro" id="IPR044772">
    <property type="entry name" value="NO3_transporter"/>
</dbReference>
<dbReference type="GO" id="GO:0015112">
    <property type="term" value="F:nitrate transmembrane transporter activity"/>
    <property type="evidence" value="ECO:0007669"/>
    <property type="project" value="InterPro"/>
</dbReference>
<feature type="transmembrane region" description="Helical" evidence="7">
    <location>
        <begin position="177"/>
        <end position="196"/>
    </location>
</feature>
<comment type="caution">
    <text evidence="9">The sequence shown here is derived from an EMBL/GenBank/DDBJ whole genome shotgun (WGS) entry which is preliminary data.</text>
</comment>
<keyword evidence="6 7" id="KW-0472">Membrane</keyword>
<feature type="transmembrane region" description="Helical" evidence="7">
    <location>
        <begin position="251"/>
        <end position="272"/>
    </location>
</feature>
<dbReference type="PANTHER" id="PTHR23515">
    <property type="entry name" value="HIGH-AFFINITY NITRATE TRANSPORTER 2.3"/>
    <property type="match status" value="1"/>
</dbReference>
<accession>A0A3E1P9W4</accession>
<dbReference type="InterPro" id="IPR036259">
    <property type="entry name" value="MFS_trans_sf"/>
</dbReference>
<evidence type="ECO:0000256" key="1">
    <source>
        <dbReference type="ARBA" id="ARBA00004141"/>
    </source>
</evidence>
<evidence type="ECO:0000256" key="3">
    <source>
        <dbReference type="ARBA" id="ARBA00022692"/>
    </source>
</evidence>
<dbReference type="InterPro" id="IPR011701">
    <property type="entry name" value="MFS"/>
</dbReference>
<keyword evidence="4 7" id="KW-1133">Transmembrane helix</keyword>
<dbReference type="AlphaFoldDB" id="A0A3E1P9W4"/>
<dbReference type="Pfam" id="PF07690">
    <property type="entry name" value="MFS_1"/>
    <property type="match status" value="2"/>
</dbReference>
<evidence type="ECO:0000256" key="6">
    <source>
        <dbReference type="ARBA" id="ARBA00023136"/>
    </source>
</evidence>
<dbReference type="Gene3D" id="1.20.1250.20">
    <property type="entry name" value="MFS general substrate transporter like domains"/>
    <property type="match status" value="2"/>
</dbReference>
<name>A0A3E1P9W4_9BACT</name>
<keyword evidence="3 7" id="KW-0812">Transmembrane</keyword>
<dbReference type="OrthoDB" id="9773404at2"/>
<proteinExistence type="inferred from homology"/>
<evidence type="ECO:0000313" key="10">
    <source>
        <dbReference type="Proteomes" id="UP000261174"/>
    </source>
</evidence>
<protein>
    <submittedName>
        <fullName evidence="9">MFS transporter</fullName>
    </submittedName>
</protein>
<evidence type="ECO:0000259" key="8">
    <source>
        <dbReference type="PROSITE" id="PS50850"/>
    </source>
</evidence>
<dbReference type="RefSeq" id="WP_116852137.1">
    <property type="nucleotide sequence ID" value="NZ_QTJV01000001.1"/>
</dbReference>
<evidence type="ECO:0000256" key="2">
    <source>
        <dbReference type="ARBA" id="ARBA00008432"/>
    </source>
</evidence>
<dbReference type="InterPro" id="IPR020846">
    <property type="entry name" value="MFS_dom"/>
</dbReference>
<comment type="subcellular location">
    <subcellularLocation>
        <location evidence="1">Membrane</location>
        <topology evidence="1">Multi-pass membrane protein</topology>
    </subcellularLocation>
</comment>
<dbReference type="SUPFAM" id="SSF103473">
    <property type="entry name" value="MFS general substrate transporter"/>
    <property type="match status" value="2"/>
</dbReference>
<feature type="transmembrane region" description="Helical" evidence="7">
    <location>
        <begin position="391"/>
        <end position="413"/>
    </location>
</feature>
<keyword evidence="5" id="KW-0534">Nitrate assimilation</keyword>